<evidence type="ECO:0000256" key="12">
    <source>
        <dbReference type="ARBA" id="ARBA00047899"/>
    </source>
</evidence>
<evidence type="ECO:0000256" key="8">
    <source>
        <dbReference type="ARBA" id="ARBA00022777"/>
    </source>
</evidence>
<evidence type="ECO:0000256" key="5">
    <source>
        <dbReference type="ARBA" id="ARBA00022679"/>
    </source>
</evidence>
<evidence type="ECO:0000256" key="7">
    <source>
        <dbReference type="ARBA" id="ARBA00022741"/>
    </source>
</evidence>
<dbReference type="KEGG" id="crb:17893178"/>
<comment type="subcellular location">
    <subcellularLocation>
        <location evidence="1">Cell membrane</location>
        <topology evidence="1">Single-pass membrane protein</topology>
    </subcellularLocation>
</comment>
<keyword evidence="3" id="KW-1003">Cell membrane</keyword>
<gene>
    <name evidence="15" type="ORF">CARUB_v10015486mg</name>
</gene>
<proteinExistence type="predicted"/>
<keyword evidence="4" id="KW-0723">Serine/threonine-protein kinase</keyword>
<dbReference type="SUPFAM" id="SSF56112">
    <property type="entry name" value="Protein kinase-like (PK-like)"/>
    <property type="match status" value="1"/>
</dbReference>
<dbReference type="InterPro" id="IPR011009">
    <property type="entry name" value="Kinase-like_dom_sf"/>
</dbReference>
<dbReference type="PANTHER" id="PTHR47982:SF54">
    <property type="entry name" value="PROTEIN KINASE SUPERFAMILY PROTEIN"/>
    <property type="match status" value="1"/>
</dbReference>
<evidence type="ECO:0000256" key="2">
    <source>
        <dbReference type="ARBA" id="ARBA00012513"/>
    </source>
</evidence>
<comment type="catalytic activity">
    <reaction evidence="13">
        <text>L-seryl-[protein] + ATP = O-phospho-L-seryl-[protein] + ADP + H(+)</text>
        <dbReference type="Rhea" id="RHEA:17989"/>
        <dbReference type="Rhea" id="RHEA-COMP:9863"/>
        <dbReference type="Rhea" id="RHEA-COMP:11604"/>
        <dbReference type="ChEBI" id="CHEBI:15378"/>
        <dbReference type="ChEBI" id="CHEBI:29999"/>
        <dbReference type="ChEBI" id="CHEBI:30616"/>
        <dbReference type="ChEBI" id="CHEBI:83421"/>
        <dbReference type="ChEBI" id="CHEBI:456216"/>
        <dbReference type="EC" id="2.7.11.1"/>
    </reaction>
</comment>
<name>R0G997_9BRAS</name>
<evidence type="ECO:0000256" key="13">
    <source>
        <dbReference type="ARBA" id="ARBA00048679"/>
    </source>
</evidence>
<dbReference type="Pfam" id="PF07714">
    <property type="entry name" value="PK_Tyr_Ser-Thr"/>
    <property type="match status" value="1"/>
</dbReference>
<dbReference type="InterPro" id="IPR047117">
    <property type="entry name" value="PERK1-13-like"/>
</dbReference>
<dbReference type="Gene3D" id="3.30.200.20">
    <property type="entry name" value="Phosphorylase Kinase, domain 1"/>
    <property type="match status" value="1"/>
</dbReference>
<evidence type="ECO:0000256" key="4">
    <source>
        <dbReference type="ARBA" id="ARBA00022527"/>
    </source>
</evidence>
<keyword evidence="11" id="KW-0472">Membrane</keyword>
<dbReference type="EMBL" id="KB870807">
    <property type="protein sequence ID" value="EOA32227.1"/>
    <property type="molecule type" value="Genomic_DNA"/>
</dbReference>
<dbReference type="GO" id="GO:0005886">
    <property type="term" value="C:plasma membrane"/>
    <property type="evidence" value="ECO:0007669"/>
    <property type="project" value="UniProtKB-SubCell"/>
</dbReference>
<protein>
    <recommendedName>
        <fullName evidence="2">non-specific serine/threonine protein kinase</fullName>
        <ecNumber evidence="2">2.7.11.1</ecNumber>
    </recommendedName>
</protein>
<dbReference type="AlphaFoldDB" id="R0G997"/>
<dbReference type="InterPro" id="IPR000719">
    <property type="entry name" value="Prot_kinase_dom"/>
</dbReference>
<keyword evidence="6" id="KW-0812">Transmembrane</keyword>
<dbReference type="OrthoDB" id="346907at2759"/>
<evidence type="ECO:0000256" key="6">
    <source>
        <dbReference type="ARBA" id="ARBA00022692"/>
    </source>
</evidence>
<dbReference type="eggNOG" id="KOG1187">
    <property type="taxonomic scope" value="Eukaryota"/>
</dbReference>
<evidence type="ECO:0000259" key="14">
    <source>
        <dbReference type="PROSITE" id="PS50011"/>
    </source>
</evidence>
<feature type="domain" description="Protein kinase" evidence="14">
    <location>
        <begin position="17"/>
        <end position="273"/>
    </location>
</feature>
<keyword evidence="8" id="KW-0418">Kinase</keyword>
<evidence type="ECO:0000256" key="11">
    <source>
        <dbReference type="ARBA" id="ARBA00023136"/>
    </source>
</evidence>
<organism evidence="15 16">
    <name type="scientific">Capsella rubella</name>
    <dbReference type="NCBI Taxonomy" id="81985"/>
    <lineage>
        <taxon>Eukaryota</taxon>
        <taxon>Viridiplantae</taxon>
        <taxon>Streptophyta</taxon>
        <taxon>Embryophyta</taxon>
        <taxon>Tracheophyta</taxon>
        <taxon>Spermatophyta</taxon>
        <taxon>Magnoliopsida</taxon>
        <taxon>eudicotyledons</taxon>
        <taxon>Gunneridae</taxon>
        <taxon>Pentapetalae</taxon>
        <taxon>rosids</taxon>
        <taxon>malvids</taxon>
        <taxon>Brassicales</taxon>
        <taxon>Brassicaceae</taxon>
        <taxon>Camelineae</taxon>
        <taxon>Capsella</taxon>
    </lineage>
</organism>
<evidence type="ECO:0000256" key="10">
    <source>
        <dbReference type="ARBA" id="ARBA00022989"/>
    </source>
</evidence>
<comment type="catalytic activity">
    <reaction evidence="12">
        <text>L-threonyl-[protein] + ATP = O-phospho-L-threonyl-[protein] + ADP + H(+)</text>
        <dbReference type="Rhea" id="RHEA:46608"/>
        <dbReference type="Rhea" id="RHEA-COMP:11060"/>
        <dbReference type="Rhea" id="RHEA-COMP:11605"/>
        <dbReference type="ChEBI" id="CHEBI:15378"/>
        <dbReference type="ChEBI" id="CHEBI:30013"/>
        <dbReference type="ChEBI" id="CHEBI:30616"/>
        <dbReference type="ChEBI" id="CHEBI:61977"/>
        <dbReference type="ChEBI" id="CHEBI:456216"/>
        <dbReference type="EC" id="2.7.11.1"/>
    </reaction>
</comment>
<dbReference type="InterPro" id="IPR001245">
    <property type="entry name" value="Ser-Thr/Tyr_kinase_cat_dom"/>
</dbReference>
<dbReference type="PROSITE" id="PS50011">
    <property type="entry name" value="PROTEIN_KINASE_DOM"/>
    <property type="match status" value="1"/>
</dbReference>
<dbReference type="Gene3D" id="1.10.510.10">
    <property type="entry name" value="Transferase(Phosphotransferase) domain 1"/>
    <property type="match status" value="1"/>
</dbReference>
<dbReference type="Proteomes" id="UP000029121">
    <property type="component" value="Unassembled WGS sequence"/>
</dbReference>
<sequence length="284" mass="32355">MPQGVTEFSVEELRLATNGFDMIAYGWFGSVYSGLIGDMIVAVKRRIGSLHPRFLAEVSYISRIRHSNLVNLVGYCCEDGDQMLVYEYLLNSNLREYLEDHRDLTFKKRIYIALGAAKGLQYLHNSTPPLQHKRFSMSKVLLDVNLNAKISDAGMYGMFQELDSSLRPNNPKGGLEETIDVFSFGLFLLELITGAEPREFKSNFQIIQWIAPRIFSNSLWDERMTGTFKIESIHSFIKITLKCLKYPAIHRAKMDEVVTELENIYQNEDNPFALGGNGFTITIA</sequence>
<accession>R0G997</accession>
<dbReference type="GO" id="GO:0004674">
    <property type="term" value="F:protein serine/threonine kinase activity"/>
    <property type="evidence" value="ECO:0007669"/>
    <property type="project" value="UniProtKB-KW"/>
</dbReference>
<keyword evidence="16" id="KW-1185">Reference proteome</keyword>
<keyword evidence="10" id="KW-1133">Transmembrane helix</keyword>
<evidence type="ECO:0000256" key="1">
    <source>
        <dbReference type="ARBA" id="ARBA00004162"/>
    </source>
</evidence>
<evidence type="ECO:0000313" key="16">
    <source>
        <dbReference type="Proteomes" id="UP000029121"/>
    </source>
</evidence>
<reference evidence="16" key="1">
    <citation type="journal article" date="2013" name="Nat. Genet.">
        <title>The Capsella rubella genome and the genomic consequences of rapid mating system evolution.</title>
        <authorList>
            <person name="Slotte T."/>
            <person name="Hazzouri K.M."/>
            <person name="Agren J.A."/>
            <person name="Koenig D."/>
            <person name="Maumus F."/>
            <person name="Guo Y.L."/>
            <person name="Steige K."/>
            <person name="Platts A.E."/>
            <person name="Escobar J.S."/>
            <person name="Newman L.K."/>
            <person name="Wang W."/>
            <person name="Mandakova T."/>
            <person name="Vello E."/>
            <person name="Smith L.M."/>
            <person name="Henz S.R."/>
            <person name="Steffen J."/>
            <person name="Takuno S."/>
            <person name="Brandvain Y."/>
            <person name="Coop G."/>
            <person name="Andolfatto P."/>
            <person name="Hu T.T."/>
            <person name="Blanchette M."/>
            <person name="Clark R.M."/>
            <person name="Quesneville H."/>
            <person name="Nordborg M."/>
            <person name="Gaut B.S."/>
            <person name="Lysak M.A."/>
            <person name="Jenkins J."/>
            <person name="Grimwood J."/>
            <person name="Chapman J."/>
            <person name="Prochnik S."/>
            <person name="Shu S."/>
            <person name="Rokhsar D."/>
            <person name="Schmutz J."/>
            <person name="Weigel D."/>
            <person name="Wright S.I."/>
        </authorList>
    </citation>
    <scope>NUCLEOTIDE SEQUENCE [LARGE SCALE GENOMIC DNA]</scope>
    <source>
        <strain evidence="16">cv. Monte Gargano</strain>
    </source>
</reference>
<keyword evidence="5" id="KW-0808">Transferase</keyword>
<dbReference type="PANTHER" id="PTHR47982">
    <property type="entry name" value="PROLINE-RICH RECEPTOR-LIKE PROTEIN KINASE PERK4"/>
    <property type="match status" value="1"/>
</dbReference>
<dbReference type="EC" id="2.7.11.1" evidence="2"/>
<evidence type="ECO:0000256" key="9">
    <source>
        <dbReference type="ARBA" id="ARBA00022840"/>
    </source>
</evidence>
<dbReference type="GO" id="GO:0005524">
    <property type="term" value="F:ATP binding"/>
    <property type="evidence" value="ECO:0007669"/>
    <property type="project" value="UniProtKB-KW"/>
</dbReference>
<keyword evidence="9" id="KW-0067">ATP-binding</keyword>
<evidence type="ECO:0000313" key="15">
    <source>
        <dbReference type="EMBL" id="EOA32227.1"/>
    </source>
</evidence>
<keyword evidence="7" id="KW-0547">Nucleotide-binding</keyword>
<evidence type="ECO:0000256" key="3">
    <source>
        <dbReference type="ARBA" id="ARBA00022475"/>
    </source>
</evidence>